<dbReference type="AlphaFoldDB" id="A0A845SQ57"/>
<evidence type="ECO:0000313" key="3">
    <source>
        <dbReference type="EMBL" id="NDL64698.1"/>
    </source>
</evidence>
<dbReference type="NCBIfam" id="NF008628">
    <property type="entry name" value="PRK11616.1"/>
    <property type="match status" value="1"/>
</dbReference>
<feature type="chain" id="PRO_5032783941" evidence="2">
    <location>
        <begin position="18"/>
        <end position="115"/>
    </location>
</feature>
<protein>
    <submittedName>
        <fullName evidence="3">YceK/YidQ family lipoprotein</fullName>
    </submittedName>
</protein>
<accession>A0A845SQ57</accession>
<dbReference type="EMBL" id="WUBS01000013">
    <property type="protein sequence ID" value="NDL64698.1"/>
    <property type="molecule type" value="Genomic_DNA"/>
</dbReference>
<evidence type="ECO:0000313" key="4">
    <source>
        <dbReference type="Proteomes" id="UP000461443"/>
    </source>
</evidence>
<name>A0A845SQ57_9GAMM</name>
<evidence type="ECO:0000256" key="1">
    <source>
        <dbReference type="SAM" id="MobiDB-lite"/>
    </source>
</evidence>
<feature type="signal peptide" evidence="2">
    <location>
        <begin position="1"/>
        <end position="17"/>
    </location>
</feature>
<dbReference type="Proteomes" id="UP000461443">
    <property type="component" value="Unassembled WGS sequence"/>
</dbReference>
<dbReference type="RefSeq" id="WP_162367403.1">
    <property type="nucleotide sequence ID" value="NZ_WUBS01000013.1"/>
</dbReference>
<keyword evidence="4" id="KW-1185">Reference proteome</keyword>
<keyword evidence="2" id="KW-0732">Signal</keyword>
<comment type="caution">
    <text evidence="3">The sequence shown here is derived from an EMBL/GenBank/DDBJ whole genome shotgun (WGS) entry which is preliminary data.</text>
</comment>
<feature type="region of interest" description="Disordered" evidence="1">
    <location>
        <begin position="84"/>
        <end position="115"/>
    </location>
</feature>
<reference evidence="3 4" key="2">
    <citation type="submission" date="2020-02" db="EMBL/GenBank/DDBJ databases">
        <title>The new genus of Enterobacteriales.</title>
        <authorList>
            <person name="Kim I.S."/>
        </authorList>
    </citation>
    <scope>NUCLEOTIDE SEQUENCE [LARGE SCALE GENOMIC DNA]</scope>
    <source>
        <strain evidence="3 4">SAP-6</strain>
    </source>
</reference>
<proteinExistence type="predicted"/>
<keyword evidence="3" id="KW-0449">Lipoprotein</keyword>
<feature type="compositionally biased region" description="Basic and acidic residues" evidence="1">
    <location>
        <begin position="84"/>
        <end position="94"/>
    </location>
</feature>
<organism evidence="3 4">
    <name type="scientific">Acerihabitans arboris</name>
    <dbReference type="NCBI Taxonomy" id="2691583"/>
    <lineage>
        <taxon>Bacteria</taxon>
        <taxon>Pseudomonadati</taxon>
        <taxon>Pseudomonadota</taxon>
        <taxon>Gammaproteobacteria</taxon>
        <taxon>Enterobacterales</taxon>
        <taxon>Pectobacteriaceae</taxon>
        <taxon>Acerihabitans</taxon>
    </lineage>
</organism>
<dbReference type="InterPro" id="IPR010780">
    <property type="entry name" value="DUF1375"/>
</dbReference>
<reference evidence="3 4" key="1">
    <citation type="submission" date="2019-12" db="EMBL/GenBank/DDBJ databases">
        <authorList>
            <person name="Lee S.D."/>
        </authorList>
    </citation>
    <scope>NUCLEOTIDE SEQUENCE [LARGE SCALE GENOMIC DNA]</scope>
    <source>
        <strain evidence="3 4">SAP-6</strain>
    </source>
</reference>
<sequence length="115" mass="12555">MLKKTFFILTTGCALMASNGCSSVMSHTGPNQGYYPGTRASLKVIQDQDTSWAMVPLAALDLPFSAVLDTLLLPYDYLRKDSDKSLESPRERMLHGGANSPSGSHHKNKADSHTR</sequence>
<gene>
    <name evidence="3" type="ORF">GRH90_18340</name>
</gene>
<dbReference type="Pfam" id="PF07119">
    <property type="entry name" value="DUF1375"/>
    <property type="match status" value="1"/>
</dbReference>
<evidence type="ECO:0000256" key="2">
    <source>
        <dbReference type="SAM" id="SignalP"/>
    </source>
</evidence>